<protein>
    <submittedName>
        <fullName evidence="2">Uncharacterized protein</fullName>
    </submittedName>
</protein>
<comment type="caution">
    <text evidence="2">The sequence shown here is derived from an EMBL/GenBank/DDBJ whole genome shotgun (WGS) entry which is preliminary data.</text>
</comment>
<evidence type="ECO:0000256" key="1">
    <source>
        <dbReference type="SAM" id="MobiDB-lite"/>
    </source>
</evidence>
<gene>
    <name evidence="2" type="ORF">EVAR_88630_1</name>
</gene>
<name>A0A4C1X009_EUMVA</name>
<feature type="compositionally biased region" description="Polar residues" evidence="1">
    <location>
        <begin position="1"/>
        <end position="12"/>
    </location>
</feature>
<evidence type="ECO:0000313" key="2">
    <source>
        <dbReference type="EMBL" id="GBP57001.1"/>
    </source>
</evidence>
<reference evidence="2 3" key="1">
    <citation type="journal article" date="2019" name="Commun. Biol.">
        <title>The bagworm genome reveals a unique fibroin gene that provides high tensile strength.</title>
        <authorList>
            <person name="Kono N."/>
            <person name="Nakamura H."/>
            <person name="Ohtoshi R."/>
            <person name="Tomita M."/>
            <person name="Numata K."/>
            <person name="Arakawa K."/>
        </authorList>
    </citation>
    <scope>NUCLEOTIDE SEQUENCE [LARGE SCALE GENOMIC DNA]</scope>
</reference>
<proteinExistence type="predicted"/>
<dbReference type="AlphaFoldDB" id="A0A4C1X009"/>
<feature type="compositionally biased region" description="Low complexity" evidence="1">
    <location>
        <begin position="19"/>
        <end position="32"/>
    </location>
</feature>
<accession>A0A4C1X009</accession>
<dbReference type="Proteomes" id="UP000299102">
    <property type="component" value="Unassembled WGS sequence"/>
</dbReference>
<sequence length="141" mass="14364">MVFKDNNPSKVTATEEKQPAPCERAGAQAAAAPSPPVPAGTSLLACFNCAVSESILITGVLTSGVASTGGTRGADIVVSPQKIRVAATQSATDLRIFIGGRTDVASGGGRPPPPPAPSCAVVYYDQIQLNETTRSAVQLTR</sequence>
<feature type="region of interest" description="Disordered" evidence="1">
    <location>
        <begin position="1"/>
        <end position="34"/>
    </location>
</feature>
<evidence type="ECO:0000313" key="3">
    <source>
        <dbReference type="Proteomes" id="UP000299102"/>
    </source>
</evidence>
<organism evidence="2 3">
    <name type="scientific">Eumeta variegata</name>
    <name type="common">Bagworm moth</name>
    <name type="synonym">Eumeta japonica</name>
    <dbReference type="NCBI Taxonomy" id="151549"/>
    <lineage>
        <taxon>Eukaryota</taxon>
        <taxon>Metazoa</taxon>
        <taxon>Ecdysozoa</taxon>
        <taxon>Arthropoda</taxon>
        <taxon>Hexapoda</taxon>
        <taxon>Insecta</taxon>
        <taxon>Pterygota</taxon>
        <taxon>Neoptera</taxon>
        <taxon>Endopterygota</taxon>
        <taxon>Lepidoptera</taxon>
        <taxon>Glossata</taxon>
        <taxon>Ditrysia</taxon>
        <taxon>Tineoidea</taxon>
        <taxon>Psychidae</taxon>
        <taxon>Oiketicinae</taxon>
        <taxon>Eumeta</taxon>
    </lineage>
</organism>
<keyword evidence="3" id="KW-1185">Reference proteome</keyword>
<dbReference type="EMBL" id="BGZK01000706">
    <property type="protein sequence ID" value="GBP57001.1"/>
    <property type="molecule type" value="Genomic_DNA"/>
</dbReference>